<organism evidence="6 7">
    <name type="scientific">Eiseniibacteriota bacterium</name>
    <dbReference type="NCBI Taxonomy" id="2212470"/>
    <lineage>
        <taxon>Bacteria</taxon>
        <taxon>Candidatus Eiseniibacteriota</taxon>
    </lineage>
</organism>
<name>A0A538T6W8_UNCEI</name>
<dbReference type="GO" id="GO:0008168">
    <property type="term" value="F:methyltransferase activity"/>
    <property type="evidence" value="ECO:0007669"/>
    <property type="project" value="UniProtKB-KW"/>
</dbReference>
<comment type="subcellular location">
    <subcellularLocation>
        <location evidence="1">Endomembrane system</location>
        <topology evidence="1">Multi-pass membrane protein</topology>
    </subcellularLocation>
</comment>
<evidence type="ECO:0000256" key="3">
    <source>
        <dbReference type="ARBA" id="ARBA00022989"/>
    </source>
</evidence>
<keyword evidence="3 5" id="KW-1133">Transmembrane helix</keyword>
<dbReference type="InterPro" id="IPR007318">
    <property type="entry name" value="Phopholipid_MeTrfase"/>
</dbReference>
<feature type="transmembrane region" description="Helical" evidence="5">
    <location>
        <begin position="110"/>
        <end position="128"/>
    </location>
</feature>
<keyword evidence="6" id="KW-0808">Transferase</keyword>
<evidence type="ECO:0000256" key="5">
    <source>
        <dbReference type="SAM" id="Phobius"/>
    </source>
</evidence>
<proteinExistence type="predicted"/>
<keyword evidence="2 5" id="KW-0812">Transmembrane</keyword>
<accession>A0A538T6W8</accession>
<dbReference type="GO" id="GO:0032259">
    <property type="term" value="P:methylation"/>
    <property type="evidence" value="ECO:0007669"/>
    <property type="project" value="UniProtKB-KW"/>
</dbReference>
<evidence type="ECO:0000256" key="2">
    <source>
        <dbReference type="ARBA" id="ARBA00022692"/>
    </source>
</evidence>
<evidence type="ECO:0000313" key="6">
    <source>
        <dbReference type="EMBL" id="TMQ59359.1"/>
    </source>
</evidence>
<sequence length="159" mass="17689">MSVRRKSEIYAAAQTVLLCVFAGVYFVDREPPLWMRGGVPSAVGAALCVIGLLLMLSAVVTLRRVIQIAPEPRPKGELVTTGVYGRFRHPIYTGILMLVVGLFLRKPTAFVGISAAAVIAFLAIKVRLEEELLLARYPEYARYRARTWGLIPWSTRSRN</sequence>
<feature type="transmembrane region" description="Helical" evidence="5">
    <location>
        <begin position="9"/>
        <end position="27"/>
    </location>
</feature>
<dbReference type="EMBL" id="VBOW01000022">
    <property type="protein sequence ID" value="TMQ59359.1"/>
    <property type="molecule type" value="Genomic_DNA"/>
</dbReference>
<keyword evidence="4 5" id="KW-0472">Membrane</keyword>
<keyword evidence="6" id="KW-0489">Methyltransferase</keyword>
<feature type="transmembrane region" description="Helical" evidence="5">
    <location>
        <begin position="39"/>
        <end position="62"/>
    </location>
</feature>
<dbReference type="Proteomes" id="UP000316852">
    <property type="component" value="Unassembled WGS sequence"/>
</dbReference>
<dbReference type="Gene3D" id="1.20.120.1630">
    <property type="match status" value="1"/>
</dbReference>
<dbReference type="PANTHER" id="PTHR12714">
    <property type="entry name" value="PROTEIN-S ISOPRENYLCYSTEINE O-METHYLTRANSFERASE"/>
    <property type="match status" value="1"/>
</dbReference>
<dbReference type="GO" id="GO:0012505">
    <property type="term" value="C:endomembrane system"/>
    <property type="evidence" value="ECO:0007669"/>
    <property type="project" value="UniProtKB-SubCell"/>
</dbReference>
<protein>
    <submittedName>
        <fullName evidence="6">Isoprenylcysteine carboxylmethyltransferase family protein</fullName>
    </submittedName>
</protein>
<dbReference type="Pfam" id="PF04191">
    <property type="entry name" value="PEMT"/>
    <property type="match status" value="1"/>
</dbReference>
<dbReference type="PANTHER" id="PTHR12714:SF9">
    <property type="entry name" value="PROTEIN-S-ISOPRENYLCYSTEINE O-METHYLTRANSFERASE"/>
    <property type="match status" value="1"/>
</dbReference>
<comment type="caution">
    <text evidence="6">The sequence shown here is derived from an EMBL/GenBank/DDBJ whole genome shotgun (WGS) entry which is preliminary data.</text>
</comment>
<gene>
    <name evidence="6" type="ORF">E6K76_04635</name>
</gene>
<evidence type="ECO:0000313" key="7">
    <source>
        <dbReference type="Proteomes" id="UP000316852"/>
    </source>
</evidence>
<evidence type="ECO:0000256" key="4">
    <source>
        <dbReference type="ARBA" id="ARBA00023136"/>
    </source>
</evidence>
<evidence type="ECO:0000256" key="1">
    <source>
        <dbReference type="ARBA" id="ARBA00004127"/>
    </source>
</evidence>
<dbReference type="AlphaFoldDB" id="A0A538T6W8"/>
<reference evidence="6 7" key="1">
    <citation type="journal article" date="2019" name="Nat. Microbiol.">
        <title>Mediterranean grassland soil C-N compound turnover is dependent on rainfall and depth, and is mediated by genomically divergent microorganisms.</title>
        <authorList>
            <person name="Diamond S."/>
            <person name="Andeer P.F."/>
            <person name="Li Z."/>
            <person name="Crits-Christoph A."/>
            <person name="Burstein D."/>
            <person name="Anantharaman K."/>
            <person name="Lane K.R."/>
            <person name="Thomas B.C."/>
            <person name="Pan C."/>
            <person name="Northen T.R."/>
            <person name="Banfield J.F."/>
        </authorList>
    </citation>
    <scope>NUCLEOTIDE SEQUENCE [LARGE SCALE GENOMIC DNA]</scope>
    <source>
        <strain evidence="6">WS_6</strain>
    </source>
</reference>